<protein>
    <submittedName>
        <fullName evidence="2">Uncharacterized protein</fullName>
    </submittedName>
</protein>
<proteinExistence type="predicted"/>
<reference evidence="2" key="2">
    <citation type="submission" date="2023-01" db="EMBL/GenBank/DDBJ databases">
        <authorList>
            <person name="Sun Q."/>
            <person name="Evtushenko L."/>
        </authorList>
    </citation>
    <scope>NUCLEOTIDE SEQUENCE</scope>
    <source>
        <strain evidence="2">VKM B-2484</strain>
    </source>
</reference>
<feature type="region of interest" description="Disordered" evidence="1">
    <location>
        <begin position="142"/>
        <end position="163"/>
    </location>
</feature>
<reference evidence="2" key="1">
    <citation type="journal article" date="2014" name="Int. J. Syst. Evol. Microbiol.">
        <title>Complete genome sequence of Corynebacterium casei LMG S-19264T (=DSM 44701T), isolated from a smear-ripened cheese.</title>
        <authorList>
            <consortium name="US DOE Joint Genome Institute (JGI-PGF)"/>
            <person name="Walter F."/>
            <person name="Albersmeier A."/>
            <person name="Kalinowski J."/>
            <person name="Ruckert C."/>
        </authorList>
    </citation>
    <scope>NUCLEOTIDE SEQUENCE</scope>
    <source>
        <strain evidence="2">VKM B-2484</strain>
    </source>
</reference>
<evidence type="ECO:0000313" key="3">
    <source>
        <dbReference type="Proteomes" id="UP001143370"/>
    </source>
</evidence>
<organism evidence="2 3">
    <name type="scientific">Ancylobacter dichloromethanicus</name>
    <dbReference type="NCBI Taxonomy" id="518825"/>
    <lineage>
        <taxon>Bacteria</taxon>
        <taxon>Pseudomonadati</taxon>
        <taxon>Pseudomonadota</taxon>
        <taxon>Alphaproteobacteria</taxon>
        <taxon>Hyphomicrobiales</taxon>
        <taxon>Xanthobacteraceae</taxon>
        <taxon>Ancylobacter</taxon>
    </lineage>
</organism>
<dbReference type="RefSeq" id="WP_213375222.1">
    <property type="nucleotide sequence ID" value="NZ_BSFJ01000002.1"/>
</dbReference>
<sequence>MSAKAIYDTAPLGAIIRFSDGRPRPPARFTRKLAAWERSNGIGRLIRKSPPFVTGRLASPATITLHEGDISSANVVLVIVHRTYGVDSALQFEVIDVPKPDSWRIVRPYGEAVELLHLANDRAAADAWLRQNRHPEARIERVDDLGDASADADASGSPAREAV</sequence>
<feature type="compositionally biased region" description="Low complexity" evidence="1">
    <location>
        <begin position="147"/>
        <end position="163"/>
    </location>
</feature>
<dbReference type="AlphaFoldDB" id="A0A9W6MXS7"/>
<keyword evidence="3" id="KW-1185">Reference proteome</keyword>
<dbReference type="EMBL" id="BSFJ01000002">
    <property type="protein sequence ID" value="GLK70225.1"/>
    <property type="molecule type" value="Genomic_DNA"/>
</dbReference>
<dbReference type="InterPro" id="IPR017042">
    <property type="entry name" value="UCP036055"/>
</dbReference>
<accession>A0A9W6MXS7</accession>
<evidence type="ECO:0000256" key="1">
    <source>
        <dbReference type="SAM" id="MobiDB-lite"/>
    </source>
</evidence>
<dbReference type="Proteomes" id="UP001143370">
    <property type="component" value="Unassembled WGS sequence"/>
</dbReference>
<evidence type="ECO:0000313" key="2">
    <source>
        <dbReference type="EMBL" id="GLK70225.1"/>
    </source>
</evidence>
<gene>
    <name evidence="2" type="ORF">GCM10017643_03400</name>
</gene>
<name>A0A9W6MXS7_9HYPH</name>
<dbReference type="PIRSF" id="PIRSF036055">
    <property type="entry name" value="UCP036055"/>
    <property type="match status" value="1"/>
</dbReference>
<comment type="caution">
    <text evidence="2">The sequence shown here is derived from an EMBL/GenBank/DDBJ whole genome shotgun (WGS) entry which is preliminary data.</text>
</comment>